<dbReference type="GeneID" id="107075948"/>
<dbReference type="GO" id="GO:0014826">
    <property type="term" value="P:vein smooth muscle contraction"/>
    <property type="evidence" value="ECO:0000318"/>
    <property type="project" value="GO_Central"/>
</dbReference>
<dbReference type="Ensembl" id="ENSLOCT00000000580.1">
    <property type="protein sequence ID" value="ENSLOCP00000000579.1"/>
    <property type="gene ID" value="ENSLOCG00000000527.1"/>
</dbReference>
<feature type="domain" description="Endothelin-like toxin" evidence="8">
    <location>
        <begin position="88"/>
        <end position="109"/>
    </location>
</feature>
<name>W5LWS2_LEPOC</name>
<dbReference type="InterPro" id="IPR001928">
    <property type="entry name" value="Endothln-like_toxin"/>
</dbReference>
<dbReference type="SMART" id="SM00272">
    <property type="entry name" value="END"/>
    <property type="match status" value="2"/>
</dbReference>
<dbReference type="Pfam" id="PF00322">
    <property type="entry name" value="Endothelin"/>
    <property type="match status" value="1"/>
</dbReference>
<dbReference type="PRINTS" id="PR00365">
    <property type="entry name" value="ENDOTHELIN"/>
</dbReference>
<dbReference type="GO" id="GO:0006874">
    <property type="term" value="P:intracellular calcium ion homeostasis"/>
    <property type="evidence" value="ECO:0000318"/>
    <property type="project" value="GO_Central"/>
</dbReference>
<reference evidence="11" key="1">
    <citation type="submission" date="2011-12" db="EMBL/GenBank/DDBJ databases">
        <title>The Draft Genome of Lepisosteus oculatus.</title>
        <authorList>
            <consortium name="The Broad Institute Genome Assembly &amp; Analysis Group"/>
            <consortium name="Computational R&amp;D Group"/>
            <consortium name="and Sequencing Platform"/>
            <person name="Di Palma F."/>
            <person name="Alfoldi J."/>
            <person name="Johnson J."/>
            <person name="Berlin A."/>
            <person name="Gnerre S."/>
            <person name="Jaffe D."/>
            <person name="MacCallum I."/>
            <person name="Young S."/>
            <person name="Walker B.J."/>
            <person name="Lander E.S."/>
            <person name="Lindblad-Toh K."/>
        </authorList>
    </citation>
    <scope>NUCLEOTIDE SEQUENCE [LARGE SCALE GENOMIC DNA]</scope>
</reference>
<evidence type="ECO:0000256" key="3">
    <source>
        <dbReference type="ARBA" id="ARBA00022525"/>
    </source>
</evidence>
<dbReference type="GO" id="GO:0005179">
    <property type="term" value="F:hormone activity"/>
    <property type="evidence" value="ECO:0000318"/>
    <property type="project" value="GO_Central"/>
</dbReference>
<evidence type="ECO:0000256" key="1">
    <source>
        <dbReference type="ARBA" id="ARBA00004613"/>
    </source>
</evidence>
<organism evidence="10 11">
    <name type="scientific">Lepisosteus oculatus</name>
    <name type="common">Spotted gar</name>
    <dbReference type="NCBI Taxonomy" id="7918"/>
    <lineage>
        <taxon>Eukaryota</taxon>
        <taxon>Metazoa</taxon>
        <taxon>Chordata</taxon>
        <taxon>Craniata</taxon>
        <taxon>Vertebrata</taxon>
        <taxon>Euteleostomi</taxon>
        <taxon>Actinopterygii</taxon>
        <taxon>Neopterygii</taxon>
        <taxon>Holostei</taxon>
        <taxon>Semionotiformes</taxon>
        <taxon>Lepisosteidae</taxon>
        <taxon>Lepisosteus</taxon>
    </lineage>
</organism>
<evidence type="ECO:0000259" key="8">
    <source>
        <dbReference type="SMART" id="SM00272"/>
    </source>
</evidence>
<dbReference type="InterPro" id="IPR019764">
    <property type="entry name" value="Endothelin_toxin_CS"/>
</dbReference>
<evidence type="ECO:0000256" key="2">
    <source>
        <dbReference type="ARBA" id="ARBA00010959"/>
    </source>
</evidence>
<gene>
    <name evidence="9" type="primary">EDN4</name>
</gene>
<dbReference type="GO" id="GO:0031708">
    <property type="term" value="F:endothelin B receptor binding"/>
    <property type="evidence" value="ECO:0000318"/>
    <property type="project" value="GO_Central"/>
</dbReference>
<evidence type="ECO:0000256" key="7">
    <source>
        <dbReference type="SAM" id="Phobius"/>
    </source>
</evidence>
<keyword evidence="11" id="KW-1185">Reference proteome</keyword>
<dbReference type="PANTHER" id="PTHR13874:SF12">
    <property type="entry name" value="ENDOTHELIN-3A"/>
    <property type="match status" value="1"/>
</dbReference>
<keyword evidence="3" id="KW-0964">Secreted</keyword>
<keyword evidence="7" id="KW-0472">Membrane</keyword>
<keyword evidence="4" id="KW-0838">Vasoactive</keyword>
<dbReference type="Bgee" id="ENSLOCG00000000527">
    <property type="expression patterns" value="Expressed in zone of skin and 2 other cell types or tissues"/>
</dbReference>
<dbReference type="GeneTree" id="ENSGT00950000183053"/>
<evidence type="ECO:0000256" key="5">
    <source>
        <dbReference type="ARBA" id="ARBA00023322"/>
    </source>
</evidence>
<dbReference type="Proteomes" id="UP000018468">
    <property type="component" value="Unassembled WGS sequence"/>
</dbReference>
<dbReference type="AlphaFoldDB" id="W5LWS2"/>
<evidence type="ECO:0000256" key="6">
    <source>
        <dbReference type="SAM" id="MobiDB-lite"/>
    </source>
</evidence>
<comment type="subcellular location">
    <subcellularLocation>
        <location evidence="1">Secreted</location>
    </subcellularLocation>
</comment>
<dbReference type="KEGG" id="loc:107075948"/>
<proteinExistence type="evidence at transcript level"/>
<dbReference type="GO" id="GO:0045987">
    <property type="term" value="P:positive regulation of smooth muscle contraction"/>
    <property type="evidence" value="ECO:0000318"/>
    <property type="project" value="GO_Central"/>
</dbReference>
<evidence type="ECO:0000256" key="4">
    <source>
        <dbReference type="ARBA" id="ARBA00022858"/>
    </source>
</evidence>
<dbReference type="InterPro" id="IPR020475">
    <property type="entry name" value="Endothelin"/>
</dbReference>
<keyword evidence="5" id="KW-0839">Vasoconstrictor</keyword>
<evidence type="ECO:0000313" key="11">
    <source>
        <dbReference type="Proteomes" id="UP000018468"/>
    </source>
</evidence>
<dbReference type="GO" id="GO:0019229">
    <property type="term" value="P:regulation of vasoconstriction"/>
    <property type="evidence" value="ECO:0007669"/>
    <property type="project" value="InterPro"/>
</dbReference>
<dbReference type="GO" id="GO:0005615">
    <property type="term" value="C:extracellular space"/>
    <property type="evidence" value="ECO:0000318"/>
    <property type="project" value="GO_Central"/>
</dbReference>
<feature type="domain" description="Endothelin-like toxin" evidence="8">
    <location>
        <begin position="134"/>
        <end position="155"/>
    </location>
</feature>
<feature type="region of interest" description="Disordered" evidence="6">
    <location>
        <begin position="180"/>
        <end position="199"/>
    </location>
</feature>
<dbReference type="GO" id="GO:0003100">
    <property type="term" value="P:regulation of systemic arterial blood pressure by endothelin"/>
    <property type="evidence" value="ECO:0000318"/>
    <property type="project" value="GO_Central"/>
</dbReference>
<dbReference type="EMBL" id="KT235774">
    <property type="protein sequence ID" value="ALD51557.1"/>
    <property type="molecule type" value="mRNA"/>
</dbReference>
<keyword evidence="7" id="KW-0812">Transmembrane</keyword>
<accession>W5LWS2</accession>
<dbReference type="HOGENOM" id="CLU_090013_4_0_1"/>
<reference evidence="10" key="3">
    <citation type="submission" date="2025-05" db="UniProtKB">
        <authorList>
            <consortium name="Ensembl"/>
        </authorList>
    </citation>
    <scope>IDENTIFICATION</scope>
</reference>
<dbReference type="PROSITE" id="PS00270">
    <property type="entry name" value="ENDOTHELIN"/>
    <property type="match status" value="2"/>
</dbReference>
<dbReference type="OrthoDB" id="9943124at2759"/>
<feature type="transmembrane region" description="Helical" evidence="7">
    <location>
        <begin position="31"/>
        <end position="54"/>
    </location>
</feature>
<dbReference type="STRING" id="7918.ENSLOCP00000000579"/>
<comment type="similarity">
    <text evidence="2">Belongs to the endothelin/sarafotoxin family.</text>
</comment>
<reference evidence="9" key="2">
    <citation type="journal article" date="2015" name="Mol. Biol. Evol.">
        <title>Prevertebrate Local Gene Duplication Facilitated Expansion of the Neuropeptide GPCR Superfamily.</title>
        <authorList>
            <person name="Yun S."/>
            <person name="Furlong M."/>
            <person name="Sim M."/>
            <person name="Cho M."/>
            <person name="Park S."/>
            <person name="Cho E.B."/>
            <person name="Reyes-Alcaraz A."/>
            <person name="Hwang J.I."/>
            <person name="Kim J."/>
            <person name="Seong J.Y."/>
        </authorList>
    </citation>
    <scope>NUCLEOTIDE SEQUENCE</scope>
</reference>
<evidence type="ECO:0000313" key="10">
    <source>
        <dbReference type="Ensembl" id="ENSLOCP00000000579.1"/>
    </source>
</evidence>
<sequence length="199" mass="22692">MLHSLVCATGYTVTACCLRRFLCNTCTFLNLFIFVSQMDIISFYFFSSTLVLFLEQKAYSTSPGASLLGSESDPETKPTHKALHREKRCSCVNLKDKECVYFCHIGIVWVNTPGQVVPYGVGYYPVRLRRETARCLCVSNSDVQCRRFCTKKYLLQEHTAHVLLNKSLFAKKMEIVERKHRPDSPSVKTGKLEISIQNT</sequence>
<keyword evidence="7" id="KW-1133">Transmembrane helix</keyword>
<protein>
    <submittedName>
        <fullName evidence="9">Endothelin 4</fullName>
    </submittedName>
    <submittedName>
        <fullName evidence="10">Si:ch211-202p1.5</fullName>
    </submittedName>
</protein>
<evidence type="ECO:0000313" key="9">
    <source>
        <dbReference type="EMBL" id="ALD51557.1"/>
    </source>
</evidence>
<dbReference type="eggNOG" id="ENOG502SSRI">
    <property type="taxonomic scope" value="Eukaryota"/>
</dbReference>
<dbReference type="PANTHER" id="PTHR13874">
    <property type="entry name" value="ENDOTHELIN"/>
    <property type="match status" value="1"/>
</dbReference>